<dbReference type="InterPro" id="IPR050097">
    <property type="entry name" value="Ferredoxin-NADP_redctase_2"/>
</dbReference>
<dbReference type="Pfam" id="PF13738">
    <property type="entry name" value="Pyr_redox_3"/>
    <property type="match status" value="1"/>
</dbReference>
<protein>
    <submittedName>
        <fullName evidence="4">Uncharacterized protein</fullName>
    </submittedName>
</protein>
<dbReference type="GO" id="GO:0016491">
    <property type="term" value="F:oxidoreductase activity"/>
    <property type="evidence" value="ECO:0007669"/>
    <property type="project" value="UniProtKB-KW"/>
</dbReference>
<keyword evidence="3" id="KW-0560">Oxidoreductase</keyword>
<dbReference type="PANTHER" id="PTHR48105">
    <property type="entry name" value="THIOREDOXIN REDUCTASE 1-RELATED-RELATED"/>
    <property type="match status" value="1"/>
</dbReference>
<proteinExistence type="predicted"/>
<sequence length="344" mass="38591">MLCKNNSVFWSDEKVNIDVCIIGGGPCGLAAALALQNKGISYCVIEKGNVVNTIYQYPTHQTFFSSSEKLEIGNFPFVHEQRKPKRIHALTYYREVVKRNNLHIRTFEKAKSVTKQSDGTFKIETINRKDEKICYDAKFVIIATGYYDNPNQLNIEGENLPHVHHYFNEGHPYYDLDVAVIGGKNSAIDAALELQKAGARPHVFYRGSTYSPSIKPWVLPEFEACVKAGSIQMTFDSCVNKITDDGIYVTQGEDGSETYHPFHAVFAMIGYHPDHSFLSKMGVDIDTETGRPSFSEETMETNVDGLFIAGVIAAGNNANEIFIENGRFHGEVIAETIEKRNKNR</sequence>
<dbReference type="Proteomes" id="UP000076623">
    <property type="component" value="Chromosome"/>
</dbReference>
<dbReference type="PRINTS" id="PR00368">
    <property type="entry name" value="FADPNR"/>
</dbReference>
<dbReference type="InterPro" id="IPR023856">
    <property type="entry name" value="Bdr"/>
</dbReference>
<dbReference type="RefSeq" id="WP_066395736.1">
    <property type="nucleotide sequence ID" value="NZ_CP015378.1"/>
</dbReference>
<gene>
    <name evidence="4" type="ORF">ABE65_013225</name>
</gene>
<dbReference type="KEGG" id="fpn:ABE65_013225"/>
<evidence type="ECO:0000256" key="1">
    <source>
        <dbReference type="ARBA" id="ARBA00001974"/>
    </source>
</evidence>
<reference evidence="4 5" key="1">
    <citation type="submission" date="2016-04" db="EMBL/GenBank/DDBJ databases">
        <title>Complete genome sequence of Fictibacillus phosphorivorans G25-29, a strain toxic to nematodes.</title>
        <authorList>
            <person name="Zheng Z."/>
        </authorList>
    </citation>
    <scope>NUCLEOTIDE SEQUENCE [LARGE SCALE GENOMIC DNA]</scope>
    <source>
        <strain evidence="4 5">G25-29</strain>
    </source>
</reference>
<evidence type="ECO:0000313" key="5">
    <source>
        <dbReference type="Proteomes" id="UP000076623"/>
    </source>
</evidence>
<keyword evidence="5" id="KW-1185">Reference proteome</keyword>
<dbReference type="NCBIfam" id="TIGR04018">
    <property type="entry name" value="Bthiol_YpdA"/>
    <property type="match status" value="1"/>
</dbReference>
<dbReference type="InterPro" id="IPR036188">
    <property type="entry name" value="FAD/NAD-bd_sf"/>
</dbReference>
<comment type="cofactor">
    <cofactor evidence="1">
        <name>FAD</name>
        <dbReference type="ChEBI" id="CHEBI:57692"/>
    </cofactor>
</comment>
<dbReference type="STRING" id="1221500.ABE65_013225"/>
<dbReference type="EMBL" id="CP015378">
    <property type="protein sequence ID" value="ANC77706.1"/>
    <property type="molecule type" value="Genomic_DNA"/>
</dbReference>
<evidence type="ECO:0000313" key="4">
    <source>
        <dbReference type="EMBL" id="ANC77706.1"/>
    </source>
</evidence>
<name>A0A160INT1_9BACL</name>
<dbReference type="Gene3D" id="3.50.50.60">
    <property type="entry name" value="FAD/NAD(P)-binding domain"/>
    <property type="match status" value="1"/>
</dbReference>
<dbReference type="SUPFAM" id="SSF51905">
    <property type="entry name" value="FAD/NAD(P)-binding domain"/>
    <property type="match status" value="1"/>
</dbReference>
<keyword evidence="2" id="KW-0285">Flavoprotein</keyword>
<evidence type="ECO:0000256" key="3">
    <source>
        <dbReference type="ARBA" id="ARBA00023002"/>
    </source>
</evidence>
<dbReference type="AlphaFoldDB" id="A0A160INT1"/>
<dbReference type="PRINTS" id="PR00469">
    <property type="entry name" value="PNDRDTASEII"/>
</dbReference>
<organism evidence="4 5">
    <name type="scientific">Fictibacillus phosphorivorans</name>
    <dbReference type="NCBI Taxonomy" id="1221500"/>
    <lineage>
        <taxon>Bacteria</taxon>
        <taxon>Bacillati</taxon>
        <taxon>Bacillota</taxon>
        <taxon>Bacilli</taxon>
        <taxon>Bacillales</taxon>
        <taxon>Fictibacillaceae</taxon>
        <taxon>Fictibacillus</taxon>
    </lineage>
</organism>
<accession>A0A160INT1</accession>
<evidence type="ECO:0000256" key="2">
    <source>
        <dbReference type="ARBA" id="ARBA00022630"/>
    </source>
</evidence>